<dbReference type="Gene3D" id="3.10.129.10">
    <property type="entry name" value="Hotdog Thioesterase"/>
    <property type="match status" value="1"/>
</dbReference>
<comment type="caution">
    <text evidence="3">The sequence shown here is derived from an EMBL/GenBank/DDBJ whole genome shotgun (WGS) entry which is preliminary data.</text>
</comment>
<dbReference type="CDD" id="cd03443">
    <property type="entry name" value="PaaI_thioesterase"/>
    <property type="match status" value="1"/>
</dbReference>
<evidence type="ECO:0000259" key="2">
    <source>
        <dbReference type="Pfam" id="PF03061"/>
    </source>
</evidence>
<evidence type="ECO:0000313" key="4">
    <source>
        <dbReference type="Proteomes" id="UP000266188"/>
    </source>
</evidence>
<proteinExistence type="predicted"/>
<keyword evidence="4" id="KW-1185">Reference proteome</keyword>
<dbReference type="EMBL" id="MVGC01000336">
    <property type="protein sequence ID" value="RJE20131.1"/>
    <property type="molecule type" value="Genomic_DNA"/>
</dbReference>
<sequence length="246" mass="26833">MSKPHNSYHDHPPSAPPPDDIMTQPFTPPSTLLQHFNSIPWAASLLKSPDYYPIQTWSRLPKPSTGEDGFFAGTLATPSTIPHSLTLRRRDIAPPPQEVPVWPSPTASPSSPPSSTPPDVIMLLSLSTPGICGHPSTAHGGIVATLIDETMSLAVTTHSDDRRDHPRGAIYTAQLDLRYKRPVAAPGLLVVRAKVVARVGRKTWVRAQALQEEDNAGGHLEWAKRKRVMADAMGFWLETTPATSRL</sequence>
<dbReference type="InterPro" id="IPR029069">
    <property type="entry name" value="HotDog_dom_sf"/>
</dbReference>
<dbReference type="OrthoDB" id="506431at2759"/>
<evidence type="ECO:0000313" key="3">
    <source>
        <dbReference type="EMBL" id="RJE20131.1"/>
    </source>
</evidence>
<feature type="region of interest" description="Disordered" evidence="1">
    <location>
        <begin position="1"/>
        <end position="29"/>
    </location>
</feature>
<protein>
    <submittedName>
        <fullName evidence="3">Thioesterase family</fullName>
    </submittedName>
</protein>
<feature type="compositionally biased region" description="Low complexity" evidence="1">
    <location>
        <begin position="99"/>
        <end position="109"/>
    </location>
</feature>
<feature type="domain" description="Thioesterase" evidence="2">
    <location>
        <begin position="137"/>
        <end position="206"/>
    </location>
</feature>
<dbReference type="PANTHER" id="PTHR47260:SF3">
    <property type="entry name" value="THIOESTERASE FAMILY PROTEIN (AFU_ORTHOLOGUE AFUA_7G03960)"/>
    <property type="match status" value="1"/>
</dbReference>
<dbReference type="Pfam" id="PF03061">
    <property type="entry name" value="4HBT"/>
    <property type="match status" value="1"/>
</dbReference>
<reference evidence="4" key="1">
    <citation type="submission" date="2017-02" db="EMBL/GenBank/DDBJ databases">
        <authorList>
            <person name="Tafer H."/>
            <person name="Lopandic K."/>
        </authorList>
    </citation>
    <scope>NUCLEOTIDE SEQUENCE [LARGE SCALE GENOMIC DNA]</scope>
    <source>
        <strain evidence="4">CBS 366.77</strain>
    </source>
</reference>
<dbReference type="InterPro" id="IPR052061">
    <property type="entry name" value="PTE-AB_protein"/>
</dbReference>
<dbReference type="PANTHER" id="PTHR47260">
    <property type="entry name" value="UPF0644 PROTEIN PB2B4.06"/>
    <property type="match status" value="1"/>
</dbReference>
<dbReference type="Proteomes" id="UP000266188">
    <property type="component" value="Unassembled WGS sequence"/>
</dbReference>
<dbReference type="AlphaFoldDB" id="A0A3A2ZT16"/>
<dbReference type="SUPFAM" id="SSF54637">
    <property type="entry name" value="Thioesterase/thiol ester dehydrase-isomerase"/>
    <property type="match status" value="1"/>
</dbReference>
<accession>A0A3A2ZT16</accession>
<gene>
    <name evidence="3" type="ORF">PHISCL_07537</name>
</gene>
<organism evidence="3 4">
    <name type="scientific">Aspergillus sclerotialis</name>
    <dbReference type="NCBI Taxonomy" id="2070753"/>
    <lineage>
        <taxon>Eukaryota</taxon>
        <taxon>Fungi</taxon>
        <taxon>Dikarya</taxon>
        <taxon>Ascomycota</taxon>
        <taxon>Pezizomycotina</taxon>
        <taxon>Eurotiomycetes</taxon>
        <taxon>Eurotiomycetidae</taxon>
        <taxon>Eurotiales</taxon>
        <taxon>Aspergillaceae</taxon>
        <taxon>Aspergillus</taxon>
        <taxon>Aspergillus subgen. Polypaecilum</taxon>
    </lineage>
</organism>
<name>A0A3A2ZT16_9EURO</name>
<feature type="region of interest" description="Disordered" evidence="1">
    <location>
        <begin position="94"/>
        <end position="119"/>
    </location>
</feature>
<dbReference type="InterPro" id="IPR006683">
    <property type="entry name" value="Thioestr_dom"/>
</dbReference>
<evidence type="ECO:0000256" key="1">
    <source>
        <dbReference type="SAM" id="MobiDB-lite"/>
    </source>
</evidence>